<dbReference type="GO" id="GO:0006171">
    <property type="term" value="P:cAMP biosynthetic process"/>
    <property type="evidence" value="ECO:0007669"/>
    <property type="project" value="InterPro"/>
</dbReference>
<evidence type="ECO:0000256" key="8">
    <source>
        <dbReference type="ARBA" id="ARBA00022989"/>
    </source>
</evidence>
<evidence type="ECO:0000259" key="11">
    <source>
        <dbReference type="PROSITE" id="PS51794"/>
    </source>
</evidence>
<comment type="similarity">
    <text evidence="10">Belongs to the adenylate cyclase family. DacA/CdaA subfamily.</text>
</comment>
<comment type="subunit">
    <text evidence="10">Probably a homodimer.</text>
</comment>
<keyword evidence="7 10" id="KW-0067">ATP-binding</keyword>
<dbReference type="EC" id="2.7.7.85" evidence="10"/>
<dbReference type="Pfam" id="PF19293">
    <property type="entry name" value="CdaA_N"/>
    <property type="match status" value="1"/>
</dbReference>
<dbReference type="STRING" id="1423820.FC64_GL000464"/>
<dbReference type="Pfam" id="PF02457">
    <property type="entry name" value="DAC"/>
    <property type="match status" value="1"/>
</dbReference>
<feature type="transmembrane region" description="Helical" evidence="10">
    <location>
        <begin position="12"/>
        <end position="29"/>
    </location>
</feature>
<dbReference type="PANTHER" id="PTHR34185:SF1">
    <property type="entry name" value="DIADENYLATE CYCLASE"/>
    <property type="match status" value="1"/>
</dbReference>
<evidence type="ECO:0000256" key="10">
    <source>
        <dbReference type="HAMAP-Rule" id="MF_01499"/>
    </source>
</evidence>
<comment type="function">
    <text evidence="10">Catalyzes the condensation of 2 ATP molecules into cyclic di-AMP (c-di-AMP), a second messenger used to regulate differing processes in different bacteria.</text>
</comment>
<keyword evidence="8 10" id="KW-1133">Transmembrane helix</keyword>
<dbReference type="GO" id="GO:0005524">
    <property type="term" value="F:ATP binding"/>
    <property type="evidence" value="ECO:0007669"/>
    <property type="project" value="UniProtKB-UniRule"/>
</dbReference>
<evidence type="ECO:0000256" key="3">
    <source>
        <dbReference type="ARBA" id="ARBA00022679"/>
    </source>
</evidence>
<dbReference type="SUPFAM" id="SSF143597">
    <property type="entry name" value="YojJ-like"/>
    <property type="match status" value="1"/>
</dbReference>
<reference evidence="12 13" key="1">
    <citation type="journal article" date="2015" name="Genome Announc.">
        <title>Expanding the biotechnology potential of lactobacilli through comparative genomics of 213 strains and associated genera.</title>
        <authorList>
            <person name="Sun Z."/>
            <person name="Harris H.M."/>
            <person name="McCann A."/>
            <person name="Guo C."/>
            <person name="Argimon S."/>
            <person name="Zhang W."/>
            <person name="Yang X."/>
            <person name="Jeffery I.B."/>
            <person name="Cooney J.C."/>
            <person name="Kagawa T.F."/>
            <person name="Liu W."/>
            <person name="Song Y."/>
            <person name="Salvetti E."/>
            <person name="Wrobel A."/>
            <person name="Rasinkangas P."/>
            <person name="Parkhill J."/>
            <person name="Rea M.C."/>
            <person name="O'Sullivan O."/>
            <person name="Ritari J."/>
            <person name="Douillard F.P."/>
            <person name="Paul Ross R."/>
            <person name="Yang R."/>
            <person name="Briner A.E."/>
            <person name="Felis G.E."/>
            <person name="de Vos W.M."/>
            <person name="Barrangou R."/>
            <person name="Klaenhammer T.R."/>
            <person name="Caufield P.W."/>
            <person name="Cui Y."/>
            <person name="Zhang H."/>
            <person name="O'Toole P.W."/>
        </authorList>
    </citation>
    <scope>NUCLEOTIDE SEQUENCE [LARGE SCALE GENOMIC DNA]</scope>
    <source>
        <strain evidence="12 13">DSM 20653</strain>
    </source>
</reference>
<dbReference type="HAMAP" id="MF_01499">
    <property type="entry name" value="DacA"/>
    <property type="match status" value="1"/>
</dbReference>
<dbReference type="PROSITE" id="PS51794">
    <property type="entry name" value="DAC"/>
    <property type="match status" value="1"/>
</dbReference>
<keyword evidence="4 10" id="KW-0812">Transmembrane</keyword>
<dbReference type="NCBIfam" id="TIGR00159">
    <property type="entry name" value="diadenylate cyclase CdaA"/>
    <property type="match status" value="1"/>
</dbReference>
<feature type="transmembrane region" description="Helical" evidence="10">
    <location>
        <begin position="70"/>
        <end position="86"/>
    </location>
</feature>
<gene>
    <name evidence="10" type="primary">dacA</name>
    <name evidence="12" type="ORF">FC64_GL000464</name>
</gene>
<evidence type="ECO:0000313" key="12">
    <source>
        <dbReference type="EMBL" id="KRM52508.1"/>
    </source>
</evidence>
<dbReference type="InterPro" id="IPR003390">
    <property type="entry name" value="DNA_integrity_scan_DisA_N"/>
</dbReference>
<dbReference type="FunFam" id="3.40.1700.10:FF:000002">
    <property type="entry name" value="Diadenylate cyclase"/>
    <property type="match status" value="1"/>
</dbReference>
<evidence type="ECO:0000256" key="1">
    <source>
        <dbReference type="ARBA" id="ARBA00000877"/>
    </source>
</evidence>
<dbReference type="GO" id="GO:0106408">
    <property type="term" value="F:diadenylate cyclase activity"/>
    <property type="evidence" value="ECO:0007669"/>
    <property type="project" value="UniProtKB-EC"/>
</dbReference>
<dbReference type="PIRSF" id="PIRSF004793">
    <property type="entry name" value="UCP004793"/>
    <property type="match status" value="1"/>
</dbReference>
<accession>A0A0R1ZPG0</accession>
<keyword evidence="13" id="KW-1185">Reference proteome</keyword>
<keyword evidence="2 10" id="KW-1003">Cell membrane</keyword>
<dbReference type="PATRIC" id="fig|1423820.4.peg.467"/>
<dbReference type="InterPro" id="IPR034701">
    <property type="entry name" value="CdaA"/>
</dbReference>
<evidence type="ECO:0000313" key="13">
    <source>
        <dbReference type="Proteomes" id="UP000051291"/>
    </source>
</evidence>
<feature type="transmembrane region" description="Helical" evidence="10">
    <location>
        <begin position="41"/>
        <end position="58"/>
    </location>
</feature>
<dbReference type="EMBL" id="AYYZ01000019">
    <property type="protein sequence ID" value="KRM52508.1"/>
    <property type="molecule type" value="Genomic_DNA"/>
</dbReference>
<keyword evidence="5 10" id="KW-0548">Nucleotidyltransferase</keyword>
<evidence type="ECO:0000256" key="4">
    <source>
        <dbReference type="ARBA" id="ARBA00022692"/>
    </source>
</evidence>
<dbReference type="InterPro" id="IPR045585">
    <property type="entry name" value="CdaA_N"/>
</dbReference>
<evidence type="ECO:0000256" key="9">
    <source>
        <dbReference type="ARBA" id="ARBA00023136"/>
    </source>
</evidence>
<dbReference type="InterPro" id="IPR036888">
    <property type="entry name" value="DNA_integrity_DisA_N_sf"/>
</dbReference>
<dbReference type="InterPro" id="IPR014046">
    <property type="entry name" value="C-di-AMP_synthase"/>
</dbReference>
<comment type="caution">
    <text evidence="10">Lacks conserved residue(s) required for the propagation of feature annotation.</text>
</comment>
<evidence type="ECO:0000256" key="6">
    <source>
        <dbReference type="ARBA" id="ARBA00022741"/>
    </source>
</evidence>
<dbReference type="Gene3D" id="3.40.1700.10">
    <property type="entry name" value="DNA integrity scanning protein, DisA, N-terminal domain"/>
    <property type="match status" value="1"/>
</dbReference>
<dbReference type="RefSeq" id="WP_081035626.1">
    <property type="nucleotide sequence ID" value="NZ_AYYZ01000019.1"/>
</dbReference>
<evidence type="ECO:0000256" key="5">
    <source>
        <dbReference type="ARBA" id="ARBA00022695"/>
    </source>
</evidence>
<feature type="domain" description="DAC" evidence="11">
    <location>
        <begin position="83"/>
        <end position="243"/>
    </location>
</feature>
<dbReference type="GO" id="GO:0004016">
    <property type="term" value="F:adenylate cyclase activity"/>
    <property type="evidence" value="ECO:0007669"/>
    <property type="project" value="UniProtKB-UniRule"/>
</dbReference>
<sequence length="296" mass="33571">MGFLSSIFTWQHFINLLDIGVVWYAIYKLMMLLRGTKAVQLFKGVLVIIVIKLISWYLGLRTVSWITDQIINWGIIAIIVIFQPEIRRGLEHLGRGSLFFNNKKKQNEAQEKMIQALDKAIQYMSKRRIGALMTIEMNTGLEDYIETGIPLDADVSGELLINIFIPNTPLHDGAVIIKNNRIAVAAAYLPLSESNLIPKELGTRHRAAVGISEVTDALTIVISEETGAVTITKNNELIRNLTRQDYLKLLHNELVPTEEKTQKNVFVRLFNKMKARKVNRNSHAVGHAAHKRGRKH</sequence>
<evidence type="ECO:0000256" key="7">
    <source>
        <dbReference type="ARBA" id="ARBA00022840"/>
    </source>
</evidence>
<comment type="caution">
    <text evidence="12">The sequence shown here is derived from an EMBL/GenBank/DDBJ whole genome shotgun (WGS) entry which is preliminary data.</text>
</comment>
<dbReference type="PANTHER" id="PTHR34185">
    <property type="entry name" value="DIADENYLATE CYCLASE"/>
    <property type="match status" value="1"/>
</dbReference>
<evidence type="ECO:0000256" key="2">
    <source>
        <dbReference type="ARBA" id="ARBA00022475"/>
    </source>
</evidence>
<keyword evidence="3 10" id="KW-0808">Transferase</keyword>
<organism evidence="12 13">
    <name type="scientific">Ligilactobacillus araffinosus DSM 20653</name>
    <dbReference type="NCBI Taxonomy" id="1423820"/>
    <lineage>
        <taxon>Bacteria</taxon>
        <taxon>Bacillati</taxon>
        <taxon>Bacillota</taxon>
        <taxon>Bacilli</taxon>
        <taxon>Lactobacillales</taxon>
        <taxon>Lactobacillaceae</taxon>
        <taxon>Ligilactobacillus</taxon>
    </lineage>
</organism>
<proteinExistence type="inferred from homology"/>
<protein>
    <recommendedName>
        <fullName evidence="10">Diadenylate cyclase</fullName>
        <shortName evidence="10">DAC</shortName>
        <ecNumber evidence="10">2.7.7.85</ecNumber>
    </recommendedName>
    <alternativeName>
        <fullName evidence="10">Cyclic-di-AMP synthase</fullName>
        <shortName evidence="10">c-di-AMP synthase</shortName>
    </alternativeName>
</protein>
<dbReference type="InterPro" id="IPR050338">
    <property type="entry name" value="DisA"/>
</dbReference>
<keyword evidence="6 10" id="KW-0547">Nucleotide-binding</keyword>
<comment type="catalytic activity">
    <reaction evidence="1 10">
        <text>2 ATP = 3',3'-c-di-AMP + 2 diphosphate</text>
        <dbReference type="Rhea" id="RHEA:35655"/>
        <dbReference type="ChEBI" id="CHEBI:30616"/>
        <dbReference type="ChEBI" id="CHEBI:33019"/>
        <dbReference type="ChEBI" id="CHEBI:71500"/>
        <dbReference type="EC" id="2.7.7.85"/>
    </reaction>
</comment>
<name>A0A0R1ZPG0_9LACO</name>
<dbReference type="Proteomes" id="UP000051291">
    <property type="component" value="Unassembled WGS sequence"/>
</dbReference>
<keyword evidence="9 10" id="KW-0472">Membrane</keyword>
<dbReference type="AlphaFoldDB" id="A0A0R1ZPG0"/>